<organism evidence="1 2">
    <name type="scientific">Ktedonosporobacter rubrisoli</name>
    <dbReference type="NCBI Taxonomy" id="2509675"/>
    <lineage>
        <taxon>Bacteria</taxon>
        <taxon>Bacillati</taxon>
        <taxon>Chloroflexota</taxon>
        <taxon>Ktedonobacteria</taxon>
        <taxon>Ktedonobacterales</taxon>
        <taxon>Ktedonosporobacteraceae</taxon>
        <taxon>Ktedonosporobacter</taxon>
    </lineage>
</organism>
<evidence type="ECO:0000313" key="2">
    <source>
        <dbReference type="Proteomes" id="UP000290365"/>
    </source>
</evidence>
<dbReference type="RefSeq" id="WP_129886240.1">
    <property type="nucleotide sequence ID" value="NZ_CP035758.1"/>
</dbReference>
<dbReference type="EMBL" id="CP035758">
    <property type="protein sequence ID" value="QBD75643.1"/>
    <property type="molecule type" value="Genomic_DNA"/>
</dbReference>
<dbReference type="KEGG" id="kbs:EPA93_06340"/>
<reference evidence="1 2" key="1">
    <citation type="submission" date="2019-01" db="EMBL/GenBank/DDBJ databases">
        <title>Ktedonosporobacter rubrisoli SCAWS-G2.</title>
        <authorList>
            <person name="Huang Y."/>
            <person name="Yan B."/>
        </authorList>
    </citation>
    <scope>NUCLEOTIDE SEQUENCE [LARGE SCALE GENOMIC DNA]</scope>
    <source>
        <strain evidence="1 2">SCAWS-G2</strain>
    </source>
</reference>
<protein>
    <submittedName>
        <fullName evidence="1">Uncharacterized protein</fullName>
    </submittedName>
</protein>
<name>A0A4P6JKQ6_KTERU</name>
<keyword evidence="2" id="KW-1185">Reference proteome</keyword>
<dbReference type="Proteomes" id="UP000290365">
    <property type="component" value="Chromosome"/>
</dbReference>
<gene>
    <name evidence="1" type="ORF">EPA93_06340</name>
</gene>
<dbReference type="InterPro" id="IPR011990">
    <property type="entry name" value="TPR-like_helical_dom_sf"/>
</dbReference>
<dbReference type="OrthoDB" id="160831at2"/>
<sequence length="467" mass="52205">MDALFYWGEGGQYGPYHAQRDGWPNAGEVQRDYREKRRLSATEFAECYSEALQKLGKQNKKGKAGAQGKISGTWILNMEKQNRVPTDIERRRIIAELLDIPPILLGLATLQDVILQPQKEISMQPAGPHILNKLATDLTKYEKNVRVALHIHRTSSAQGLLHDINTELQDLKKLASQAKGNFLSQVRELLLSNNLLATRIMKDAREYALAYMYANDAVQVARSMDDADLIATAYYMRGCAKAEWGRRGTVKQGIFQLEPAKIQEAILDFQKVLALAHKKRGRIHPQLEGFTKLQLSRASGMLKEGERDSRIAQALTMSEEVADVVGADPIDDFYTRALITGTLSGLHMGGYHLGRAETFNAVGLHGKALNELNHVKKLTEGTYGGDETRYQAWFDVLMAESLVGLKDYSEATERARSALLIFHNIHSLRNIASIKDIYSRIAASSYGPSADVKELGAMLKEWYKDEG</sequence>
<evidence type="ECO:0000313" key="1">
    <source>
        <dbReference type="EMBL" id="QBD75643.1"/>
    </source>
</evidence>
<dbReference type="Gene3D" id="1.25.40.10">
    <property type="entry name" value="Tetratricopeptide repeat domain"/>
    <property type="match status" value="1"/>
</dbReference>
<accession>A0A4P6JKQ6</accession>
<dbReference type="AlphaFoldDB" id="A0A4P6JKQ6"/>
<proteinExistence type="predicted"/>